<name>A0A0U5ERF7_9PROT</name>
<protein>
    <submittedName>
        <fullName evidence="1">Uncharacterized protein</fullName>
    </submittedName>
</protein>
<accession>A0A0U5ERF7</accession>
<organism evidence="1 2">
    <name type="scientific">Acetobacter senegalensis</name>
    <dbReference type="NCBI Taxonomy" id="446692"/>
    <lineage>
        <taxon>Bacteria</taxon>
        <taxon>Pseudomonadati</taxon>
        <taxon>Pseudomonadota</taxon>
        <taxon>Alphaproteobacteria</taxon>
        <taxon>Acetobacterales</taxon>
        <taxon>Acetobacteraceae</taxon>
        <taxon>Acetobacter</taxon>
    </lineage>
</organism>
<reference evidence="2" key="1">
    <citation type="submission" date="2014-09" db="EMBL/GenBank/DDBJ databases">
        <authorList>
            <person name="Illeghems K.G."/>
        </authorList>
    </citation>
    <scope>NUCLEOTIDE SEQUENCE [LARGE SCALE GENOMIC DNA]</scope>
    <source>
        <strain evidence="2">108B</strain>
    </source>
</reference>
<dbReference type="AlphaFoldDB" id="A0A0U5ERF7"/>
<dbReference type="GeneID" id="34781952"/>
<keyword evidence="2" id="KW-1185">Reference proteome</keyword>
<dbReference type="PATRIC" id="fig|446692.3.peg.780"/>
<dbReference type="RefSeq" id="WP_058987198.1">
    <property type="nucleotide sequence ID" value="NZ_LN606600.1"/>
</dbReference>
<dbReference type="Proteomes" id="UP000056109">
    <property type="component" value="Chromosome I"/>
</dbReference>
<sequence>MTALNPPMTEIEEDHLLEYRDPRLLFLRAEQVALALLELTNPKNDISHPQARHWLADELCTTLDLLAALSGDGNAPGWMQKETVG</sequence>
<proteinExistence type="predicted"/>
<gene>
    <name evidence="1" type="ORF">ASN_799</name>
</gene>
<evidence type="ECO:0000313" key="2">
    <source>
        <dbReference type="Proteomes" id="UP000056109"/>
    </source>
</evidence>
<dbReference type="KEGG" id="asz:ASN_799"/>
<dbReference type="EMBL" id="LN606600">
    <property type="protein sequence ID" value="CEF40202.1"/>
    <property type="molecule type" value="Genomic_DNA"/>
</dbReference>
<evidence type="ECO:0000313" key="1">
    <source>
        <dbReference type="EMBL" id="CEF40202.1"/>
    </source>
</evidence>